<accession>A0ABM9DC57</accession>
<evidence type="ECO:0000313" key="2">
    <source>
        <dbReference type="Proteomes" id="UP001295463"/>
    </source>
</evidence>
<dbReference type="EMBL" id="OW150024">
    <property type="protein sequence ID" value="CAH2032321.1"/>
    <property type="molecule type" value="Genomic_DNA"/>
</dbReference>
<reference evidence="1 2" key="1">
    <citation type="submission" date="2022-03" db="EMBL/GenBank/DDBJ databases">
        <authorList>
            <person name="Koch H."/>
        </authorList>
    </citation>
    <scope>NUCLEOTIDE SEQUENCE [LARGE SCALE GENOMIC DNA]</scope>
    <source>
        <strain evidence="1 2">G1</strain>
    </source>
</reference>
<gene>
    <name evidence="1" type="ORF">GEAMG1_2485</name>
</gene>
<name>A0ABM9DC57_9BACT</name>
<organism evidence="1 2">
    <name type="scientific">Trichlorobacter ammonificans</name>
    <dbReference type="NCBI Taxonomy" id="2916410"/>
    <lineage>
        <taxon>Bacteria</taxon>
        <taxon>Pseudomonadati</taxon>
        <taxon>Thermodesulfobacteriota</taxon>
        <taxon>Desulfuromonadia</taxon>
        <taxon>Geobacterales</taxon>
        <taxon>Geobacteraceae</taxon>
        <taxon>Trichlorobacter</taxon>
    </lineage>
</organism>
<evidence type="ECO:0000313" key="1">
    <source>
        <dbReference type="EMBL" id="CAH2032321.1"/>
    </source>
</evidence>
<keyword evidence="2" id="KW-1185">Reference proteome</keyword>
<proteinExistence type="predicted"/>
<dbReference type="Proteomes" id="UP001295463">
    <property type="component" value="Chromosome"/>
</dbReference>
<protein>
    <submittedName>
        <fullName evidence="1">Uncharacterized protein</fullName>
    </submittedName>
</protein>
<sequence length="201" mass="22996">MTHLIRQNDGKSDADAKRILELILDISGAPPQPLLKSSVVGWYGTSTPGVFNPRTGRLDGTVKNKAVCFTESTLAGLRAHRDLFDVKYGISFDRDNLFAMGANPCINISDAYMRTQKLWHITGYPKHVYNFIPEELQPFVNIIHGQFDATHEREWRYPDNLNFFWPDIKFVFCPESEFGTFLPLQNNAVPCLFDLAWLDRI</sequence>
<dbReference type="RefSeq" id="WP_305733080.1">
    <property type="nucleotide sequence ID" value="NZ_OW150024.1"/>
</dbReference>